<dbReference type="OrthoDB" id="2464294at2"/>
<organism evidence="2 3">
    <name type="scientific">Paludifilum halophilum</name>
    <dbReference type="NCBI Taxonomy" id="1642702"/>
    <lineage>
        <taxon>Bacteria</taxon>
        <taxon>Bacillati</taxon>
        <taxon>Bacillota</taxon>
        <taxon>Bacilli</taxon>
        <taxon>Bacillales</taxon>
        <taxon>Thermoactinomycetaceae</taxon>
        <taxon>Paludifilum</taxon>
    </lineage>
</organism>
<keyword evidence="1" id="KW-1133">Transmembrane helix</keyword>
<keyword evidence="1" id="KW-0812">Transmembrane</keyword>
<keyword evidence="1" id="KW-0472">Membrane</keyword>
<dbReference type="InterPro" id="IPR014231">
    <property type="entry name" value="Spore_YpjB"/>
</dbReference>
<evidence type="ECO:0008006" key="4">
    <source>
        <dbReference type="Google" id="ProtNLM"/>
    </source>
</evidence>
<proteinExistence type="predicted"/>
<feature type="transmembrane region" description="Helical" evidence="1">
    <location>
        <begin position="249"/>
        <end position="269"/>
    </location>
</feature>
<dbReference type="AlphaFoldDB" id="A0A235BBX0"/>
<evidence type="ECO:0000256" key="1">
    <source>
        <dbReference type="SAM" id="Phobius"/>
    </source>
</evidence>
<dbReference type="Proteomes" id="UP000215459">
    <property type="component" value="Unassembled WGS sequence"/>
</dbReference>
<comment type="caution">
    <text evidence="2">The sequence shown here is derived from an EMBL/GenBank/DDBJ whole genome shotgun (WGS) entry which is preliminary data.</text>
</comment>
<accession>A0A235BBX0</accession>
<dbReference type="EMBL" id="NOWF01000001">
    <property type="protein sequence ID" value="OYD09702.1"/>
    <property type="molecule type" value="Genomic_DNA"/>
</dbReference>
<evidence type="ECO:0000313" key="3">
    <source>
        <dbReference type="Proteomes" id="UP000215459"/>
    </source>
</evidence>
<keyword evidence="3" id="KW-1185">Reference proteome</keyword>
<dbReference type="Pfam" id="PF09577">
    <property type="entry name" value="Spore_YpjB"/>
    <property type="match status" value="1"/>
</dbReference>
<reference evidence="2 3" key="1">
    <citation type="submission" date="2017-07" db="EMBL/GenBank/DDBJ databases">
        <title>The genome sequence of Paludifilum halophilum highlights mechanisms for microbial adaptation to high salt environemnts.</title>
        <authorList>
            <person name="Belbahri L."/>
        </authorList>
    </citation>
    <scope>NUCLEOTIDE SEQUENCE [LARGE SCALE GENOMIC DNA]</scope>
    <source>
        <strain evidence="2 3">DSM 102817</strain>
    </source>
</reference>
<sequence>MGDVRRIIMVRLCGFALAVFLLGTGFFSGGAVTVLADHVKPDPQAKKWARQADRVEGKVAEGRWAEARKELNQLAESFSKADLSRSSLTVEGVRALSDTLVEADRQLNRVMVRPEELAEVTQRVHLAFDALAQPHQPLWHRFEGSFRSRIGEVRSGLKKNRPEAVRRSGRKLIEHYEQIRPALYVVRSPTTVEKTNALMSFLQKELQKEELEPGTVESAVDQWERMISPLFYGPEEEVLAIGEEGKPPLIPALLSVGGVIAGVLSYVSWRKYRYSRRTALDRG</sequence>
<evidence type="ECO:0000313" key="2">
    <source>
        <dbReference type="EMBL" id="OYD09702.1"/>
    </source>
</evidence>
<name>A0A235BBX0_9BACL</name>
<gene>
    <name evidence="2" type="ORF">CHM34_01485</name>
</gene>
<protein>
    <recommendedName>
        <fullName evidence="4">Sporulation protein YpjB</fullName>
    </recommendedName>
</protein>